<proteinExistence type="inferred from homology"/>
<dbReference type="InterPro" id="IPR011687">
    <property type="entry name" value="Nop53/GLTSCR2"/>
</dbReference>
<organism evidence="7">
    <name type="scientific">Xenopus tropicalis</name>
    <name type="common">Western clawed frog</name>
    <name type="synonym">Silurana tropicalis</name>
    <dbReference type="NCBI Taxonomy" id="8364"/>
    <lineage>
        <taxon>Eukaryota</taxon>
        <taxon>Metazoa</taxon>
        <taxon>Chordata</taxon>
        <taxon>Craniata</taxon>
        <taxon>Vertebrata</taxon>
        <taxon>Euteleostomi</taxon>
        <taxon>Amphibia</taxon>
        <taxon>Batrachia</taxon>
        <taxon>Anura</taxon>
        <taxon>Pipoidea</taxon>
        <taxon>Pipidae</taxon>
        <taxon>Xenopodinae</taxon>
        <taxon>Xenopus</taxon>
        <taxon>Silurana</taxon>
    </lineage>
</organism>
<feature type="region of interest" description="Disordered" evidence="6">
    <location>
        <begin position="1"/>
        <end position="41"/>
    </location>
</feature>
<name>A0A6I8PVF3_XENTR</name>
<dbReference type="PANTHER" id="PTHR14211:SF7">
    <property type="entry name" value="RIBOSOME BIOGENESIS PROTEIN NOP53"/>
    <property type="match status" value="1"/>
</dbReference>
<dbReference type="PANTHER" id="PTHR14211">
    <property type="entry name" value="GLIOMA SUPPRESSOR CANDIDATE REGION GENE 2"/>
    <property type="match status" value="1"/>
</dbReference>
<feature type="compositionally biased region" description="Basic and acidic residues" evidence="6">
    <location>
        <begin position="271"/>
        <end position="283"/>
    </location>
</feature>
<keyword evidence="3 5" id="KW-0690">Ribosome biogenesis</keyword>
<comment type="similarity">
    <text evidence="1 5">Belongs to the NOP53 family.</text>
</comment>
<protein>
    <recommendedName>
        <fullName evidence="2 5">Ribosome biogenesis protein NOP53</fullName>
    </recommendedName>
</protein>
<reference evidence="7" key="2">
    <citation type="submission" date="2020-05" db="UniProtKB">
        <authorList>
            <consortium name="Ensembl"/>
        </authorList>
    </citation>
    <scope>IDENTIFICATION</scope>
</reference>
<feature type="region of interest" description="Disordered" evidence="6">
    <location>
        <begin position="154"/>
        <end position="173"/>
    </location>
</feature>
<dbReference type="Pfam" id="PF07767">
    <property type="entry name" value="Nop53"/>
    <property type="match status" value="1"/>
</dbReference>
<evidence type="ECO:0000256" key="4">
    <source>
        <dbReference type="ARBA" id="ARBA00023242"/>
    </source>
</evidence>
<dbReference type="Xenbase" id="XB-GENE-853827">
    <property type="gene designation" value="nop53"/>
</dbReference>
<dbReference type="Ensembl" id="ENSXETT00000062361">
    <property type="protein sequence ID" value="ENSXETP00000059323"/>
    <property type="gene ID" value="ENSXETG00000002782"/>
</dbReference>
<evidence type="ECO:0000256" key="6">
    <source>
        <dbReference type="SAM" id="MobiDB-lite"/>
    </source>
</evidence>
<accession>A0A6I8PVF3</accession>
<feature type="region of interest" description="Disordered" evidence="6">
    <location>
        <begin position="251"/>
        <end position="283"/>
    </location>
</feature>
<dbReference type="GeneTree" id="ENSGT00390000017267"/>
<feature type="compositionally biased region" description="Basic residues" evidence="6">
    <location>
        <begin position="28"/>
        <end position="41"/>
    </location>
</feature>
<comment type="function">
    <text evidence="5">May play a role in ribosome biogenesis.</text>
</comment>
<reference evidence="7" key="1">
    <citation type="journal article" date="2010" name="Science">
        <title>The genome of the Western clawed frog Xenopus tropicalis.</title>
        <authorList>
            <person name="Hellsten U."/>
            <person name="Harland R.M."/>
            <person name="Gilchrist M.J."/>
            <person name="Hendrix D."/>
            <person name="Jurka J."/>
            <person name="Kapitonov V."/>
            <person name="Ovcharenko I."/>
            <person name="Putnam N.H."/>
            <person name="Shu S."/>
            <person name="Taher L."/>
            <person name="Blitz I.L."/>
            <person name="Blumberg B."/>
            <person name="Dichmann D.S."/>
            <person name="Dubchak I."/>
            <person name="Amaya E."/>
            <person name="Detter J.C."/>
            <person name="Fletcher R."/>
            <person name="Gerhard D.S."/>
            <person name="Goodstein D."/>
            <person name="Graves T."/>
            <person name="Grigoriev I.V."/>
            <person name="Grimwood J."/>
            <person name="Kawashima T."/>
            <person name="Lindquist E."/>
            <person name="Lucas S.M."/>
            <person name="Mead P.E."/>
            <person name="Mitros T."/>
            <person name="Ogino H."/>
            <person name="Ohta Y."/>
            <person name="Poliakov A.V."/>
            <person name="Pollet N."/>
            <person name="Robert J."/>
            <person name="Salamov A."/>
            <person name="Sater A.K."/>
            <person name="Schmutz J."/>
            <person name="Terry A."/>
            <person name="Vize P.D."/>
            <person name="Warren W.C."/>
            <person name="Wells D."/>
            <person name="Wills A."/>
            <person name="Wilson R.K."/>
            <person name="Zimmerman L.B."/>
            <person name="Zorn A.M."/>
            <person name="Grainger R."/>
            <person name="Grammer T."/>
            <person name="Khokha M.K."/>
            <person name="Richardson P.M."/>
            <person name="Rokhsar D.S."/>
        </authorList>
    </citation>
    <scope>NUCLEOTIDE SEQUENCE [LARGE SCALE GENOMIC DNA]</scope>
    <source>
        <strain evidence="7">Nigerian</strain>
    </source>
</reference>
<feature type="region of interest" description="Disordered" evidence="6">
    <location>
        <begin position="111"/>
        <end position="131"/>
    </location>
</feature>
<dbReference type="Bgee" id="ENSXETG00000002782">
    <property type="expression patterns" value="Expressed in testis and 23 other cell types or tissues"/>
</dbReference>
<feature type="compositionally biased region" description="Basic and acidic residues" evidence="6">
    <location>
        <begin position="154"/>
        <end position="163"/>
    </location>
</feature>
<evidence type="ECO:0000313" key="7">
    <source>
        <dbReference type="Ensembl" id="ENSXETP00000059323"/>
    </source>
</evidence>
<dbReference type="GO" id="GO:0005654">
    <property type="term" value="C:nucleoplasm"/>
    <property type="evidence" value="ECO:0007669"/>
    <property type="project" value="UniProtKB-SubCell"/>
</dbReference>
<dbReference type="GO" id="GO:0005730">
    <property type="term" value="C:nucleolus"/>
    <property type="evidence" value="ECO:0007669"/>
    <property type="project" value="UniProtKB-SubCell"/>
</dbReference>
<dbReference type="GO" id="GO:0000027">
    <property type="term" value="P:ribosomal large subunit assembly"/>
    <property type="evidence" value="ECO:0007669"/>
    <property type="project" value="UniProtKB-UniRule"/>
</dbReference>
<evidence type="ECO:0000256" key="1">
    <source>
        <dbReference type="ARBA" id="ARBA00008838"/>
    </source>
</evidence>
<dbReference type="AlphaFoldDB" id="A0A6I8PVF3"/>
<evidence type="ECO:0000256" key="3">
    <source>
        <dbReference type="ARBA" id="ARBA00022517"/>
    </source>
</evidence>
<gene>
    <name evidence="7" type="primary">nop53</name>
</gene>
<keyword evidence="4 5" id="KW-0539">Nucleus</keyword>
<dbReference type="PIRSF" id="PIRSF017302">
    <property type="entry name" value="Gltscr2"/>
    <property type="match status" value="1"/>
</dbReference>
<evidence type="ECO:0000256" key="5">
    <source>
        <dbReference type="PIRNR" id="PIRNR017302"/>
    </source>
</evidence>
<evidence type="ECO:0000256" key="2">
    <source>
        <dbReference type="ARBA" id="ARBA00018339"/>
    </source>
</evidence>
<comment type="subcellular location">
    <subcellularLocation>
        <location evidence="5">Nucleus</location>
        <location evidence="5">Nucleolus</location>
    </subcellularLocation>
    <subcellularLocation>
        <location evidence="5">Nucleus</location>
        <location evidence="5">Nucleoplasm</location>
    </subcellularLocation>
</comment>
<sequence length="416" mass="47788">MAAPGGGSVAQSDFLGFGPGAKAGEKGLRKRKRVNKNKKKNWLRHSDVKDVEEFLDDVRFQQRTAGGLLQDKADESLFFVDTGKPEKGAKLKKKDAPLHIDLILQSDSKVLPPKDISSHQVPNGRKLKRKQELQAKLEKRGILSRSEKLLQARLNKRDSKAKAEASNNSGRSFYDIWGNDNPLDFEHQGKDSWYLEQTKKSRVKHPDRLRVKPSEVPAIELVSSGSSYNPSFQSHQESRFQELCEGLVEESEVPAAAEERSEEQGTGSCLQRERKTERQRKKEKEAKILRAKLHADKIKKQRIQSLFQLRSIQAALAKREGEMARRKALKAEKRKKEALQPRRLGRLKYKDPEIDVLLSDELPESLRKLKPEGNIATDRFKSFQKRNIIEPRERAKFQRKLKVKYVEKRAFREITL</sequence>